<evidence type="ECO:0000313" key="3">
    <source>
        <dbReference type="Proteomes" id="UP000094960"/>
    </source>
</evidence>
<feature type="compositionally biased region" description="Basic and acidic residues" evidence="1">
    <location>
        <begin position="97"/>
        <end position="107"/>
    </location>
</feature>
<dbReference type="KEGG" id="spun:BFF78_02150"/>
<name>A0A1D7Y376_9ACTN</name>
<dbReference type="AlphaFoldDB" id="A0A1D7Y376"/>
<proteinExistence type="predicted"/>
<feature type="region of interest" description="Disordered" evidence="1">
    <location>
        <begin position="97"/>
        <end position="117"/>
    </location>
</feature>
<dbReference type="PANTHER" id="PTHR34776">
    <property type="entry name" value="F17F16.3 PROTEIN"/>
    <property type="match status" value="1"/>
</dbReference>
<keyword evidence="3" id="KW-1185">Reference proteome</keyword>
<feature type="region of interest" description="Disordered" evidence="1">
    <location>
        <begin position="19"/>
        <end position="61"/>
    </location>
</feature>
<evidence type="ECO:0000256" key="1">
    <source>
        <dbReference type="SAM" id="MobiDB-lite"/>
    </source>
</evidence>
<protein>
    <submittedName>
        <fullName evidence="2">Uncharacterized protein</fullName>
    </submittedName>
</protein>
<evidence type="ECO:0000313" key="2">
    <source>
        <dbReference type="EMBL" id="AOR30033.1"/>
    </source>
</evidence>
<dbReference type="EMBL" id="CP017248">
    <property type="protein sequence ID" value="AOR30033.1"/>
    <property type="molecule type" value="Genomic_DNA"/>
</dbReference>
<accession>A0A1D7Y376</accession>
<gene>
    <name evidence="2" type="ORF">BFF78_02150</name>
</gene>
<sequence length="117" mass="13201">MQRELTIEPEASYVIAVKNPQADAPAGAGLPPRQRADLPRRDQERFEGRRSTSADPELLDQEGTEFVLIGAADDVEQELDVRLATEAESPEAAEIFRRLHMPREQHPTEPLTEGEWR</sequence>
<dbReference type="RefSeq" id="WP_069776687.1">
    <property type="nucleotide sequence ID" value="NZ_CP017248.1"/>
</dbReference>
<feature type="compositionally biased region" description="Basic and acidic residues" evidence="1">
    <location>
        <begin position="34"/>
        <end position="52"/>
    </location>
</feature>
<reference evidence="3" key="1">
    <citation type="submission" date="2016-09" db="EMBL/GenBank/DDBJ databases">
        <title>Streptomyces puniciscabiei strain:TW1S1 Genome sequencing and assembly.</title>
        <authorList>
            <person name="Kim M.-K."/>
            <person name="Kim S.B."/>
        </authorList>
    </citation>
    <scope>NUCLEOTIDE SEQUENCE [LARGE SCALE GENOMIC DNA]</scope>
    <source>
        <strain evidence="3">TW1S1</strain>
    </source>
</reference>
<dbReference type="Proteomes" id="UP000094960">
    <property type="component" value="Chromosome"/>
</dbReference>
<dbReference type="PANTHER" id="PTHR34776:SF1">
    <property type="entry name" value="F17F16.3 PROTEIN"/>
    <property type="match status" value="1"/>
</dbReference>
<organism evidence="2 3">
    <name type="scientific">Streptomyces fodineus</name>
    <dbReference type="NCBI Taxonomy" id="1904616"/>
    <lineage>
        <taxon>Bacteria</taxon>
        <taxon>Bacillati</taxon>
        <taxon>Actinomycetota</taxon>
        <taxon>Actinomycetes</taxon>
        <taxon>Kitasatosporales</taxon>
        <taxon>Streptomycetaceae</taxon>
        <taxon>Streptomyces</taxon>
    </lineage>
</organism>